<sequence>MTNIPGRPGVGAGVGIGAGVGVGAGISGRPGVGVSAGVGVGVGAGVGLGAGIGAGAAGLSQPGKKLLTDKSSVPSSRPLQSGSIDLPLLAPTGPKQGVTSMARQQPPPMPLPTFPENPVPEIPSSFPQQIKVNPNVRDPLNTALASAPDGAEIVVPAGDYRESLKIQKSVHFTAEGTVRILSDSITDVINSTAELVTFRGFTFRQDESQSSGAAIINAGSIVFKDCQFYSHYMSTVIVKSTAKAFFINCSVECEETTSFLNRENSYTYCENVRFSAPKSNCVMVRENSTVKFRQCTIDQVGLSNNY</sequence>
<protein>
    <recommendedName>
        <fullName evidence="2">Right handed beta helix domain-containing protein</fullName>
    </recommendedName>
</protein>
<accession>A0A1J4KU24</accession>
<feature type="compositionally biased region" description="Polar residues" evidence="1">
    <location>
        <begin position="69"/>
        <end position="83"/>
    </location>
</feature>
<comment type="caution">
    <text evidence="3">The sequence shown here is derived from an EMBL/GenBank/DDBJ whole genome shotgun (WGS) entry which is preliminary data.</text>
</comment>
<dbReference type="RefSeq" id="XP_068366125.1">
    <property type="nucleotide sequence ID" value="XM_068499292.1"/>
</dbReference>
<reference evidence="3" key="1">
    <citation type="submission" date="2016-10" db="EMBL/GenBank/DDBJ databases">
        <authorList>
            <person name="Benchimol M."/>
            <person name="Almeida L.G."/>
            <person name="Vasconcelos A.T."/>
            <person name="Perreira-Neves A."/>
            <person name="Rosa I.A."/>
            <person name="Tasca T."/>
            <person name="Bogo M.R."/>
            <person name="de Souza W."/>
        </authorList>
    </citation>
    <scope>NUCLEOTIDE SEQUENCE [LARGE SCALE GENOMIC DNA]</scope>
    <source>
        <strain evidence="3">K</strain>
    </source>
</reference>
<proteinExistence type="predicted"/>
<dbReference type="Pfam" id="PF13229">
    <property type="entry name" value="Beta_helix"/>
    <property type="match status" value="1"/>
</dbReference>
<dbReference type="Proteomes" id="UP000179807">
    <property type="component" value="Unassembled WGS sequence"/>
</dbReference>
<organism evidence="3 4">
    <name type="scientific">Tritrichomonas foetus</name>
    <dbReference type="NCBI Taxonomy" id="1144522"/>
    <lineage>
        <taxon>Eukaryota</taxon>
        <taxon>Metamonada</taxon>
        <taxon>Parabasalia</taxon>
        <taxon>Tritrichomonadida</taxon>
        <taxon>Tritrichomonadidae</taxon>
        <taxon>Tritrichomonas</taxon>
    </lineage>
</organism>
<dbReference type="InterPro" id="IPR039448">
    <property type="entry name" value="Beta_helix"/>
</dbReference>
<dbReference type="InterPro" id="IPR011050">
    <property type="entry name" value="Pectin_lyase_fold/virulence"/>
</dbReference>
<dbReference type="SUPFAM" id="SSF51126">
    <property type="entry name" value="Pectin lyase-like"/>
    <property type="match status" value="1"/>
</dbReference>
<dbReference type="EMBL" id="MLAK01000550">
    <property type="protein sequence ID" value="OHT12989.1"/>
    <property type="molecule type" value="Genomic_DNA"/>
</dbReference>
<keyword evidence="4" id="KW-1185">Reference proteome</keyword>
<feature type="domain" description="Right handed beta helix" evidence="2">
    <location>
        <begin position="190"/>
        <end position="299"/>
    </location>
</feature>
<dbReference type="AlphaFoldDB" id="A0A1J4KU24"/>
<dbReference type="GeneID" id="94833996"/>
<feature type="region of interest" description="Disordered" evidence="1">
    <location>
        <begin position="67"/>
        <end position="112"/>
    </location>
</feature>
<gene>
    <name evidence="3" type="ORF">TRFO_16943</name>
</gene>
<dbReference type="Gene3D" id="2.160.20.10">
    <property type="entry name" value="Single-stranded right-handed beta-helix, Pectin lyase-like"/>
    <property type="match status" value="1"/>
</dbReference>
<evidence type="ECO:0000313" key="3">
    <source>
        <dbReference type="EMBL" id="OHT12989.1"/>
    </source>
</evidence>
<evidence type="ECO:0000259" key="2">
    <source>
        <dbReference type="Pfam" id="PF13229"/>
    </source>
</evidence>
<name>A0A1J4KU24_9EUKA</name>
<evidence type="ECO:0000313" key="4">
    <source>
        <dbReference type="Proteomes" id="UP000179807"/>
    </source>
</evidence>
<dbReference type="VEuPathDB" id="TrichDB:TRFO_16943"/>
<dbReference type="InterPro" id="IPR012334">
    <property type="entry name" value="Pectin_lyas_fold"/>
</dbReference>
<evidence type="ECO:0000256" key="1">
    <source>
        <dbReference type="SAM" id="MobiDB-lite"/>
    </source>
</evidence>